<dbReference type="Pfam" id="PF07479">
    <property type="entry name" value="NAD_Gly3P_dh_C"/>
    <property type="match status" value="1"/>
</dbReference>
<evidence type="ECO:0000313" key="20">
    <source>
        <dbReference type="EMBL" id="ACF12389.1"/>
    </source>
</evidence>
<name>B3QLQ3_CHLP8</name>
<feature type="binding site" evidence="13">
    <location>
        <position position="141"/>
    </location>
    <ligand>
        <name>sn-glycerol 3-phosphate</name>
        <dbReference type="ChEBI" id="CHEBI:57597"/>
    </ligand>
</feature>
<evidence type="ECO:0000256" key="4">
    <source>
        <dbReference type="ARBA" id="ARBA00023002"/>
    </source>
</evidence>
<evidence type="ECO:0000256" key="14">
    <source>
        <dbReference type="PIRSR" id="PIRSR000114-1"/>
    </source>
</evidence>
<evidence type="ECO:0000259" key="18">
    <source>
        <dbReference type="Pfam" id="PF01210"/>
    </source>
</evidence>
<feature type="binding site" evidence="13">
    <location>
        <position position="16"/>
    </location>
    <ligand>
        <name>NADPH</name>
        <dbReference type="ChEBI" id="CHEBI:57783"/>
    </ligand>
</feature>
<dbReference type="PRINTS" id="PR00077">
    <property type="entry name" value="GPDHDRGNASE"/>
</dbReference>
<keyword evidence="6 13" id="KW-0443">Lipid metabolism</keyword>
<comment type="catalytic activity">
    <reaction evidence="9">
        <text>sn-glycerol 3-phosphate + NADP(+) = dihydroxyacetone phosphate + NADPH + H(+)</text>
        <dbReference type="Rhea" id="RHEA:11096"/>
        <dbReference type="ChEBI" id="CHEBI:15378"/>
        <dbReference type="ChEBI" id="CHEBI:57597"/>
        <dbReference type="ChEBI" id="CHEBI:57642"/>
        <dbReference type="ChEBI" id="CHEBI:57783"/>
        <dbReference type="ChEBI" id="CHEBI:58349"/>
        <dbReference type="EC" id="1.1.1.94"/>
    </reaction>
    <physiologicalReaction direction="right-to-left" evidence="9">
        <dbReference type="Rhea" id="RHEA:11098"/>
    </physiologicalReaction>
</comment>
<comment type="pathway">
    <text evidence="13">Membrane lipid metabolism; glycerophospholipid metabolism.</text>
</comment>
<dbReference type="GO" id="GO:0051287">
    <property type="term" value="F:NAD binding"/>
    <property type="evidence" value="ECO:0007669"/>
    <property type="project" value="InterPro"/>
</dbReference>
<evidence type="ECO:0000256" key="8">
    <source>
        <dbReference type="ARBA" id="ARBA00023264"/>
    </source>
</evidence>
<feature type="binding site" evidence="16">
    <location>
        <position position="145"/>
    </location>
    <ligand>
        <name>NAD(+)</name>
        <dbReference type="ChEBI" id="CHEBI:57540"/>
    </ligand>
</feature>
<sequence length="338" mass="36135">MAESPMTITVLGAGSWGTTLAVLLAHKGYDVRLWAHRPEFAAALESDRENKRYLSGTLFPDNLHVVADLHDAVRPARIIVTAVPSQALRQTAQGFADLPLSDKIIVNVAKGIELETGKRMSEVLLETLPGLKPEQVAALYGPSHAEEVAQHQPTTVVACSPSEETALLVQEVFHTQSFRVYVNTDLVGVEIAGSVKNIIAIAAGISDGLGFGDNAKAAIITRGVAEISRLSAKLGADSLTMSGLSGIGDLVVTCLSRHSRNRAVGEQIGKGLKLDEILSEMSMVAEGVLSSKAVVKLADRLGVEMPISQAVYEMLFEDKPAPQAILDLMTRDPKPEHY</sequence>
<feature type="active site" description="Proton acceptor" evidence="13 14">
    <location>
        <position position="196"/>
    </location>
</feature>
<dbReference type="SUPFAM" id="SSF51735">
    <property type="entry name" value="NAD(P)-binding Rossmann-fold domains"/>
    <property type="match status" value="1"/>
</dbReference>
<dbReference type="Proteomes" id="UP000008811">
    <property type="component" value="Chromosome"/>
</dbReference>
<comment type="catalytic activity">
    <reaction evidence="13">
        <text>sn-glycerol 3-phosphate + NAD(+) = dihydroxyacetone phosphate + NADH + H(+)</text>
        <dbReference type="Rhea" id="RHEA:11092"/>
        <dbReference type="ChEBI" id="CHEBI:15378"/>
        <dbReference type="ChEBI" id="CHEBI:57540"/>
        <dbReference type="ChEBI" id="CHEBI:57597"/>
        <dbReference type="ChEBI" id="CHEBI:57642"/>
        <dbReference type="ChEBI" id="CHEBI:57945"/>
        <dbReference type="EC" id="1.1.1.94"/>
    </reaction>
</comment>
<dbReference type="GO" id="GO:0141153">
    <property type="term" value="F:glycerol-3-phosphate dehydrogenase (NADP+) activity"/>
    <property type="evidence" value="ECO:0007669"/>
    <property type="project" value="RHEA"/>
</dbReference>
<dbReference type="GO" id="GO:0046168">
    <property type="term" value="P:glycerol-3-phosphate catabolic process"/>
    <property type="evidence" value="ECO:0007669"/>
    <property type="project" value="InterPro"/>
</dbReference>
<feature type="binding site" evidence="13">
    <location>
        <position position="110"/>
    </location>
    <ligand>
        <name>sn-glycerol 3-phosphate</name>
        <dbReference type="ChEBI" id="CHEBI:57597"/>
    </ligand>
</feature>
<feature type="domain" description="Glycerol-3-phosphate dehydrogenase NAD-dependent C-terminal" evidence="19">
    <location>
        <begin position="185"/>
        <end position="324"/>
    </location>
</feature>
<dbReference type="InterPro" id="IPR011128">
    <property type="entry name" value="G3P_DH_NAD-dep_N"/>
</dbReference>
<comment type="subcellular location">
    <subcellularLocation>
        <location evidence="13">Cytoplasm</location>
    </subcellularLocation>
</comment>
<accession>B3QLQ3</accession>
<feature type="binding site" evidence="13">
    <location>
        <position position="260"/>
    </location>
    <ligand>
        <name>NADPH</name>
        <dbReference type="ChEBI" id="CHEBI:57783"/>
    </ligand>
</feature>
<feature type="binding site" evidence="13">
    <location>
        <position position="36"/>
    </location>
    <ligand>
        <name>NADPH</name>
        <dbReference type="ChEBI" id="CHEBI:57783"/>
    </ligand>
</feature>
<keyword evidence="7 13" id="KW-0594">Phospholipid biosynthesis</keyword>
<dbReference type="InterPro" id="IPR036291">
    <property type="entry name" value="NAD(P)-bd_dom_sf"/>
</dbReference>
<feature type="binding site" evidence="15">
    <location>
        <position position="110"/>
    </location>
    <ligand>
        <name>substrate</name>
    </ligand>
</feature>
<feature type="binding site" evidence="13">
    <location>
        <position position="260"/>
    </location>
    <ligand>
        <name>sn-glycerol 3-phosphate</name>
        <dbReference type="ChEBI" id="CHEBI:57597"/>
    </ligand>
</feature>
<feature type="binding site" evidence="13">
    <location>
        <position position="15"/>
    </location>
    <ligand>
        <name>NADPH</name>
        <dbReference type="ChEBI" id="CHEBI:57783"/>
    </ligand>
</feature>
<dbReference type="InterPro" id="IPR006168">
    <property type="entry name" value="G3P_DH_NAD-dep"/>
</dbReference>
<dbReference type="NCBIfam" id="NF000941">
    <property type="entry name" value="PRK00094.1-3"/>
    <property type="match status" value="1"/>
</dbReference>
<feature type="binding site" evidence="13">
    <location>
        <position position="145"/>
    </location>
    <ligand>
        <name>NADPH</name>
        <dbReference type="ChEBI" id="CHEBI:57783"/>
    </ligand>
</feature>
<evidence type="ECO:0000256" key="9">
    <source>
        <dbReference type="ARBA" id="ARBA00052716"/>
    </source>
</evidence>
<evidence type="ECO:0000256" key="2">
    <source>
        <dbReference type="ARBA" id="ARBA00022516"/>
    </source>
</evidence>
<dbReference type="GO" id="GO:0008654">
    <property type="term" value="P:phospholipid biosynthetic process"/>
    <property type="evidence" value="ECO:0007669"/>
    <property type="project" value="UniProtKB-KW"/>
</dbReference>
<evidence type="ECO:0000256" key="3">
    <source>
        <dbReference type="ARBA" id="ARBA00022857"/>
    </source>
</evidence>
<evidence type="ECO:0000256" key="15">
    <source>
        <dbReference type="PIRSR" id="PIRSR000114-2"/>
    </source>
</evidence>
<feature type="binding site" evidence="16">
    <location>
        <begin position="12"/>
        <end position="17"/>
    </location>
    <ligand>
        <name>NAD(+)</name>
        <dbReference type="ChEBI" id="CHEBI:57540"/>
    </ligand>
</feature>
<dbReference type="GO" id="GO:0005975">
    <property type="term" value="P:carbohydrate metabolic process"/>
    <property type="evidence" value="ECO:0007669"/>
    <property type="project" value="InterPro"/>
</dbReference>
<keyword evidence="4 13" id="KW-0560">Oxidoreductase</keyword>
<reference evidence="20" key="1">
    <citation type="submission" date="2008-06" db="EMBL/GenBank/DDBJ databases">
        <title>Complete sequence of Chlorobaculum parvum NCIB 8327.</title>
        <authorList>
            <consortium name="US DOE Joint Genome Institute"/>
            <person name="Lucas S."/>
            <person name="Copeland A."/>
            <person name="Lapidus A."/>
            <person name="Glavina del Rio T."/>
            <person name="Dalin E."/>
            <person name="Tice H."/>
            <person name="Bruce D."/>
            <person name="Goodwin L."/>
            <person name="Pitluck S."/>
            <person name="Schmutz J."/>
            <person name="Larimer F."/>
            <person name="Land M."/>
            <person name="Hauser L."/>
            <person name="Kyrpides N."/>
            <person name="Mikhailova N."/>
            <person name="Zhao F."/>
            <person name="Li T."/>
            <person name="Liu Z."/>
            <person name="Overmann J."/>
            <person name="Bryant D.A."/>
            <person name="Richardson P."/>
        </authorList>
    </citation>
    <scope>NUCLEOTIDE SEQUENCE [LARGE SCALE GENOMIC DNA]</scope>
    <source>
        <strain evidence="20">NCIB 8327</strain>
    </source>
</reference>
<dbReference type="Pfam" id="PF01210">
    <property type="entry name" value="NAD_Gly3P_dh_N"/>
    <property type="match status" value="1"/>
</dbReference>
<dbReference type="KEGG" id="cpc:Cpar_2000"/>
<dbReference type="AlphaFoldDB" id="B3QLQ3"/>
<feature type="binding site" evidence="13">
    <location>
        <position position="261"/>
    </location>
    <ligand>
        <name>sn-glycerol 3-phosphate</name>
        <dbReference type="ChEBI" id="CHEBI:57597"/>
    </ligand>
</feature>
<feature type="binding site" evidence="13">
    <location>
        <position position="143"/>
    </location>
    <ligand>
        <name>sn-glycerol 3-phosphate</name>
        <dbReference type="ChEBI" id="CHEBI:57597"/>
    </ligand>
</feature>
<evidence type="ECO:0000256" key="17">
    <source>
        <dbReference type="RuleBase" id="RU000437"/>
    </source>
</evidence>
<evidence type="ECO:0000256" key="7">
    <source>
        <dbReference type="ARBA" id="ARBA00023209"/>
    </source>
</evidence>
<dbReference type="InterPro" id="IPR006109">
    <property type="entry name" value="G3P_DH_NAD-dep_C"/>
</dbReference>
<dbReference type="FunFam" id="3.40.50.720:FF:000019">
    <property type="entry name" value="Glycerol-3-phosphate dehydrogenase [NAD(P)+]"/>
    <property type="match status" value="1"/>
</dbReference>
<gene>
    <name evidence="13" type="primary">gpsA</name>
    <name evidence="20" type="ordered locus">Cpar_2000</name>
</gene>
<protein>
    <recommendedName>
        <fullName evidence="11 13">Glycerol-3-phosphate dehydrogenase [NAD(P)+]</fullName>
        <ecNumber evidence="10 13">1.1.1.94</ecNumber>
    </recommendedName>
    <alternativeName>
        <fullName evidence="13">NAD(P)(+)-dependent glycerol-3-phosphate dehydrogenase</fullName>
    </alternativeName>
    <alternativeName>
        <fullName evidence="12 13">NAD(P)H-dependent dihydroxyacetone-phosphate reductase</fullName>
    </alternativeName>
</protein>
<proteinExistence type="inferred from homology"/>
<evidence type="ECO:0000256" key="1">
    <source>
        <dbReference type="ARBA" id="ARBA00011009"/>
    </source>
</evidence>
<feature type="binding site" evidence="13">
    <location>
        <position position="284"/>
    </location>
    <ligand>
        <name>NADPH</name>
        <dbReference type="ChEBI" id="CHEBI:57783"/>
    </ligand>
</feature>
<dbReference type="InterPro" id="IPR008927">
    <property type="entry name" value="6-PGluconate_DH-like_C_sf"/>
</dbReference>
<dbReference type="Gene3D" id="1.10.1040.10">
    <property type="entry name" value="N-(1-d-carboxylethyl)-l-norvaline Dehydrogenase, domain 2"/>
    <property type="match status" value="1"/>
</dbReference>
<feature type="binding site" evidence="13">
    <location>
        <position position="196"/>
    </location>
    <ligand>
        <name>sn-glycerol 3-phosphate</name>
        <dbReference type="ChEBI" id="CHEBI:57597"/>
    </ligand>
</feature>
<dbReference type="HAMAP" id="MF_00394">
    <property type="entry name" value="NAD_Glyc3P_dehydrog"/>
    <property type="match status" value="1"/>
</dbReference>
<feature type="binding site" evidence="13">
    <location>
        <position position="259"/>
    </location>
    <ligand>
        <name>sn-glycerol 3-phosphate</name>
        <dbReference type="ChEBI" id="CHEBI:57597"/>
    </ligand>
</feature>
<feature type="binding site" evidence="16">
    <location>
        <position position="260"/>
    </location>
    <ligand>
        <name>NAD(+)</name>
        <dbReference type="ChEBI" id="CHEBI:57540"/>
    </ligand>
</feature>
<keyword evidence="21" id="KW-1185">Reference proteome</keyword>
<keyword evidence="13" id="KW-0547">Nucleotide-binding</keyword>
<evidence type="ECO:0000256" key="13">
    <source>
        <dbReference type="HAMAP-Rule" id="MF_00394"/>
    </source>
</evidence>
<feature type="binding site" evidence="13">
    <location>
        <position position="286"/>
    </location>
    <ligand>
        <name>NADPH</name>
        <dbReference type="ChEBI" id="CHEBI:57783"/>
    </ligand>
</feature>
<evidence type="ECO:0000256" key="10">
    <source>
        <dbReference type="ARBA" id="ARBA00066687"/>
    </source>
</evidence>
<keyword evidence="5 13" id="KW-0520">NAD</keyword>
<dbReference type="GO" id="GO:0046167">
    <property type="term" value="P:glycerol-3-phosphate biosynthetic process"/>
    <property type="evidence" value="ECO:0007669"/>
    <property type="project" value="UniProtKB-UniRule"/>
</dbReference>
<dbReference type="NCBIfam" id="NF000940">
    <property type="entry name" value="PRK00094.1-2"/>
    <property type="match status" value="1"/>
</dbReference>
<dbReference type="STRING" id="517417.Cpar_2000"/>
<keyword evidence="3 13" id="KW-0521">NADP</keyword>
<evidence type="ECO:0000259" key="19">
    <source>
        <dbReference type="Pfam" id="PF07479"/>
    </source>
</evidence>
<dbReference type="GO" id="GO:0006650">
    <property type="term" value="P:glycerophospholipid metabolic process"/>
    <property type="evidence" value="ECO:0007669"/>
    <property type="project" value="UniProtKB-UniRule"/>
</dbReference>
<dbReference type="SUPFAM" id="SSF48179">
    <property type="entry name" value="6-phosphogluconate dehydrogenase C-terminal domain-like"/>
    <property type="match status" value="1"/>
</dbReference>
<dbReference type="InterPro" id="IPR013328">
    <property type="entry name" value="6PGD_dom2"/>
</dbReference>
<dbReference type="PANTHER" id="PTHR11728:SF1">
    <property type="entry name" value="GLYCEROL-3-PHOSPHATE DEHYDROGENASE [NAD(+)] 2, CHLOROPLASTIC"/>
    <property type="match status" value="1"/>
</dbReference>
<evidence type="ECO:0000256" key="6">
    <source>
        <dbReference type="ARBA" id="ARBA00023098"/>
    </source>
</evidence>
<dbReference type="PIRSF" id="PIRSF000114">
    <property type="entry name" value="Glycerol-3-P_dh"/>
    <property type="match status" value="1"/>
</dbReference>
<comment type="similarity">
    <text evidence="1 13 17">Belongs to the NAD-dependent glycerol-3-phosphate dehydrogenase family.</text>
</comment>
<feature type="binding site" evidence="13">
    <location>
        <position position="37"/>
    </location>
    <ligand>
        <name>NADPH</name>
        <dbReference type="ChEBI" id="CHEBI:57783"/>
    </ligand>
</feature>
<dbReference type="EC" id="1.1.1.94" evidence="10 13"/>
<organism evidence="20 21">
    <name type="scientific">Chlorobaculum parvum (strain DSM 263 / NCIMB 8327)</name>
    <name type="common">Chlorobium vibrioforme subsp. thiosulfatophilum</name>
    <dbReference type="NCBI Taxonomy" id="517417"/>
    <lineage>
        <taxon>Bacteria</taxon>
        <taxon>Pseudomonadati</taxon>
        <taxon>Chlorobiota</taxon>
        <taxon>Chlorobiia</taxon>
        <taxon>Chlorobiales</taxon>
        <taxon>Chlorobiaceae</taxon>
        <taxon>Chlorobaculum</taxon>
    </lineage>
</organism>
<feature type="binding site" evidence="13">
    <location>
        <position position="53"/>
    </location>
    <ligand>
        <name>NADPH</name>
        <dbReference type="ChEBI" id="CHEBI:57783"/>
    </ligand>
</feature>
<evidence type="ECO:0000256" key="12">
    <source>
        <dbReference type="ARBA" id="ARBA00080511"/>
    </source>
</evidence>
<evidence type="ECO:0000256" key="11">
    <source>
        <dbReference type="ARBA" id="ARBA00069372"/>
    </source>
</evidence>
<keyword evidence="13" id="KW-0963">Cytoplasm</keyword>
<dbReference type="PROSITE" id="PS00957">
    <property type="entry name" value="NAD_G3PDH"/>
    <property type="match status" value="1"/>
</dbReference>
<dbReference type="FunFam" id="1.10.1040.10:FF:000001">
    <property type="entry name" value="Glycerol-3-phosphate dehydrogenase [NAD(P)+]"/>
    <property type="match status" value="1"/>
</dbReference>
<evidence type="ECO:0000256" key="5">
    <source>
        <dbReference type="ARBA" id="ARBA00023027"/>
    </source>
</evidence>
<dbReference type="HOGENOM" id="CLU_033449_0_2_10"/>
<dbReference type="Gene3D" id="3.40.50.720">
    <property type="entry name" value="NAD(P)-binding Rossmann-like Domain"/>
    <property type="match status" value="1"/>
</dbReference>
<dbReference type="NCBIfam" id="NF000942">
    <property type="entry name" value="PRK00094.1-4"/>
    <property type="match status" value="1"/>
</dbReference>
<evidence type="ECO:0000256" key="16">
    <source>
        <dbReference type="PIRSR" id="PIRSR000114-3"/>
    </source>
</evidence>
<evidence type="ECO:0000313" key="21">
    <source>
        <dbReference type="Proteomes" id="UP000008811"/>
    </source>
</evidence>
<dbReference type="GO" id="GO:0005829">
    <property type="term" value="C:cytosol"/>
    <property type="evidence" value="ECO:0007669"/>
    <property type="project" value="TreeGrafter"/>
</dbReference>
<feature type="binding site" evidence="15">
    <location>
        <begin position="260"/>
        <end position="261"/>
    </location>
    <ligand>
        <name>substrate</name>
    </ligand>
</feature>
<dbReference type="UniPathway" id="UPA00940"/>
<feature type="domain" description="Glycerol-3-phosphate dehydrogenase NAD-dependent N-terminal" evidence="18">
    <location>
        <begin position="8"/>
        <end position="165"/>
    </location>
</feature>
<dbReference type="eggNOG" id="COG0240">
    <property type="taxonomic scope" value="Bacteria"/>
</dbReference>
<dbReference type="GO" id="GO:0141152">
    <property type="term" value="F:glycerol-3-phosphate dehydrogenase (NAD+) activity"/>
    <property type="evidence" value="ECO:0007669"/>
    <property type="project" value="RHEA"/>
</dbReference>
<dbReference type="EMBL" id="CP001099">
    <property type="protein sequence ID" value="ACF12389.1"/>
    <property type="molecule type" value="Genomic_DNA"/>
</dbReference>
<feature type="binding site" evidence="13">
    <location>
        <position position="249"/>
    </location>
    <ligand>
        <name>sn-glycerol 3-phosphate</name>
        <dbReference type="ChEBI" id="CHEBI:57597"/>
    </ligand>
</feature>
<comment type="function">
    <text evidence="13">Catalyzes the reduction of the glycolytic intermediate dihydroxyacetone phosphate (DHAP) to sn-glycerol 3-phosphate (G3P), the key precursor for phospholipid synthesis.</text>
</comment>
<keyword evidence="8 13" id="KW-1208">Phospholipid metabolism</keyword>
<feature type="binding site" evidence="13">
    <location>
        <position position="110"/>
    </location>
    <ligand>
        <name>NADPH</name>
        <dbReference type="ChEBI" id="CHEBI:57783"/>
    </ligand>
</feature>
<keyword evidence="2 13" id="KW-0444">Lipid biosynthesis</keyword>
<dbReference type="PANTHER" id="PTHR11728">
    <property type="entry name" value="GLYCEROL-3-PHOSPHATE DEHYDROGENASE"/>
    <property type="match status" value="1"/>
</dbReference>